<dbReference type="AlphaFoldDB" id="A0A8H7Z234"/>
<evidence type="ECO:0000256" key="1">
    <source>
        <dbReference type="SAM" id="Phobius"/>
    </source>
</evidence>
<evidence type="ECO:0000313" key="3">
    <source>
        <dbReference type="Proteomes" id="UP000670092"/>
    </source>
</evidence>
<sequence length="74" mass="8514">MGLVILLYFLQFPSFPPLYLSLNYIEIVSFRLLFLTQPAPFFSSGCLGPFSLGNEILLFQLLLLFIYLFFLSPV</sequence>
<keyword evidence="1" id="KW-1133">Transmembrane helix</keyword>
<dbReference type="VEuPathDB" id="FungiDB:I7I52_10216"/>
<feature type="transmembrane region" description="Helical" evidence="1">
    <location>
        <begin position="16"/>
        <end position="34"/>
    </location>
</feature>
<protein>
    <submittedName>
        <fullName evidence="2">Uncharacterized protein</fullName>
    </submittedName>
</protein>
<comment type="caution">
    <text evidence="2">The sequence shown here is derived from an EMBL/GenBank/DDBJ whole genome shotgun (WGS) entry which is preliminary data.</text>
</comment>
<gene>
    <name evidence="2" type="ORF">I7I52_10216</name>
</gene>
<name>A0A8H7Z234_AJECA</name>
<keyword evidence="1" id="KW-0472">Membrane</keyword>
<accession>A0A8H7Z234</accession>
<reference evidence="2 3" key="1">
    <citation type="submission" date="2021-01" db="EMBL/GenBank/DDBJ databases">
        <title>Chromosome-level genome assembly of a human fungal pathogen reveals clustering of transcriptionally co-regulated genes.</title>
        <authorList>
            <person name="Voorhies M."/>
            <person name="Cohen S."/>
            <person name="Shea T.P."/>
            <person name="Petrus S."/>
            <person name="Munoz J.F."/>
            <person name="Poplawski S."/>
            <person name="Goldman W.E."/>
            <person name="Michael T."/>
            <person name="Cuomo C.A."/>
            <person name="Sil A."/>
            <person name="Beyhan S."/>
        </authorList>
    </citation>
    <scope>NUCLEOTIDE SEQUENCE [LARGE SCALE GENOMIC DNA]</scope>
    <source>
        <strain evidence="2 3">G184AR</strain>
    </source>
</reference>
<dbReference type="EMBL" id="JAEVHI010000002">
    <property type="protein sequence ID" value="KAG5299790.1"/>
    <property type="molecule type" value="Genomic_DNA"/>
</dbReference>
<dbReference type="Proteomes" id="UP000670092">
    <property type="component" value="Unassembled WGS sequence"/>
</dbReference>
<proteinExistence type="predicted"/>
<organism evidence="2 3">
    <name type="scientific">Ajellomyces capsulatus</name>
    <name type="common">Darling's disease fungus</name>
    <name type="synonym">Histoplasma capsulatum</name>
    <dbReference type="NCBI Taxonomy" id="5037"/>
    <lineage>
        <taxon>Eukaryota</taxon>
        <taxon>Fungi</taxon>
        <taxon>Dikarya</taxon>
        <taxon>Ascomycota</taxon>
        <taxon>Pezizomycotina</taxon>
        <taxon>Eurotiomycetes</taxon>
        <taxon>Eurotiomycetidae</taxon>
        <taxon>Onygenales</taxon>
        <taxon>Ajellomycetaceae</taxon>
        <taxon>Histoplasma</taxon>
    </lineage>
</organism>
<evidence type="ECO:0000313" key="2">
    <source>
        <dbReference type="EMBL" id="KAG5299790.1"/>
    </source>
</evidence>
<feature type="transmembrane region" description="Helical" evidence="1">
    <location>
        <begin position="46"/>
        <end position="70"/>
    </location>
</feature>
<keyword evidence="1" id="KW-0812">Transmembrane</keyword>